<accession>A0A165DY06</accession>
<dbReference type="OrthoDB" id="2537650at2759"/>
<dbReference type="Proteomes" id="UP000076871">
    <property type="component" value="Unassembled WGS sequence"/>
</dbReference>
<feature type="region of interest" description="Disordered" evidence="1">
    <location>
        <begin position="230"/>
        <end position="287"/>
    </location>
</feature>
<dbReference type="InParanoid" id="A0A165DY06"/>
<dbReference type="GeneID" id="63823472"/>
<feature type="compositionally biased region" description="Basic and acidic residues" evidence="1">
    <location>
        <begin position="183"/>
        <end position="192"/>
    </location>
</feature>
<evidence type="ECO:0000313" key="3">
    <source>
        <dbReference type="Proteomes" id="UP000076871"/>
    </source>
</evidence>
<gene>
    <name evidence="2" type="ORF">LAESUDRAFT_701199</name>
</gene>
<evidence type="ECO:0000313" key="2">
    <source>
        <dbReference type="EMBL" id="KZT05851.1"/>
    </source>
</evidence>
<feature type="compositionally biased region" description="Polar residues" evidence="1">
    <location>
        <begin position="41"/>
        <end position="52"/>
    </location>
</feature>
<name>A0A165DY06_9APHY</name>
<feature type="region of interest" description="Disordered" evidence="1">
    <location>
        <begin position="172"/>
        <end position="192"/>
    </location>
</feature>
<reference evidence="2 3" key="1">
    <citation type="journal article" date="2016" name="Mol. Biol. Evol.">
        <title>Comparative Genomics of Early-Diverging Mushroom-Forming Fungi Provides Insights into the Origins of Lignocellulose Decay Capabilities.</title>
        <authorList>
            <person name="Nagy L.G."/>
            <person name="Riley R."/>
            <person name="Tritt A."/>
            <person name="Adam C."/>
            <person name="Daum C."/>
            <person name="Floudas D."/>
            <person name="Sun H."/>
            <person name="Yadav J.S."/>
            <person name="Pangilinan J."/>
            <person name="Larsson K.H."/>
            <person name="Matsuura K."/>
            <person name="Barry K."/>
            <person name="Labutti K."/>
            <person name="Kuo R."/>
            <person name="Ohm R.A."/>
            <person name="Bhattacharya S.S."/>
            <person name="Shirouzu T."/>
            <person name="Yoshinaga Y."/>
            <person name="Martin F.M."/>
            <person name="Grigoriev I.V."/>
            <person name="Hibbett D.S."/>
        </authorList>
    </citation>
    <scope>NUCLEOTIDE SEQUENCE [LARGE SCALE GENOMIC DNA]</scope>
    <source>
        <strain evidence="2 3">93-53</strain>
    </source>
</reference>
<dbReference type="RefSeq" id="XP_040763591.1">
    <property type="nucleotide sequence ID" value="XM_040906443.1"/>
</dbReference>
<dbReference type="AlphaFoldDB" id="A0A165DY06"/>
<feature type="compositionally biased region" description="Polar residues" evidence="1">
    <location>
        <begin position="60"/>
        <end position="78"/>
    </location>
</feature>
<keyword evidence="3" id="KW-1185">Reference proteome</keyword>
<dbReference type="EMBL" id="KV427627">
    <property type="protein sequence ID" value="KZT05851.1"/>
    <property type="molecule type" value="Genomic_DNA"/>
</dbReference>
<sequence>MRPTLDRPVTAALATPHDAILAELVGPPQTLSTQSEEEEATSPTLQAKSAQSVDAPPAHTDQTASPFASNARSDTSSPVPAPNTVYDPFSGVPIGATADTRSDQENEFQAKSAKFDHRKDELWSHLARIRELQSEIAGMHLQMEGIGSVESRGSKRTTAGAGRMATGTIRAPEEWEDTAGAEEQQKTTRDADFATLAETFQGRRDAIDGIMGKLDDLSKALTTFHALPTPSMEFLKSRTGNKDRQGTPLSTLGPSKDETDISRPAQPQIPVPESPTTTDSSSPIMTP</sequence>
<organism evidence="2 3">
    <name type="scientific">Laetiporus sulphureus 93-53</name>
    <dbReference type="NCBI Taxonomy" id="1314785"/>
    <lineage>
        <taxon>Eukaryota</taxon>
        <taxon>Fungi</taxon>
        <taxon>Dikarya</taxon>
        <taxon>Basidiomycota</taxon>
        <taxon>Agaricomycotina</taxon>
        <taxon>Agaricomycetes</taxon>
        <taxon>Polyporales</taxon>
        <taxon>Laetiporus</taxon>
    </lineage>
</organism>
<proteinExistence type="predicted"/>
<protein>
    <submittedName>
        <fullName evidence="2">Uncharacterized protein</fullName>
    </submittedName>
</protein>
<feature type="region of interest" description="Disordered" evidence="1">
    <location>
        <begin position="22"/>
        <end position="112"/>
    </location>
</feature>
<feature type="compositionally biased region" description="Low complexity" evidence="1">
    <location>
        <begin position="274"/>
        <end position="287"/>
    </location>
</feature>
<evidence type="ECO:0000256" key="1">
    <source>
        <dbReference type="SAM" id="MobiDB-lite"/>
    </source>
</evidence>